<dbReference type="Gene3D" id="2.30.42.10">
    <property type="match status" value="1"/>
</dbReference>
<dbReference type="EMBL" id="CP032489">
    <property type="protein sequence ID" value="AYD47224.1"/>
    <property type="molecule type" value="Genomic_DNA"/>
</dbReference>
<dbReference type="OrthoDB" id="7168509at2"/>
<keyword evidence="3" id="KW-1185">Reference proteome</keyword>
<dbReference type="AlphaFoldDB" id="A0A386HPM4"/>
<dbReference type="GO" id="GO:0004175">
    <property type="term" value="F:endopeptidase activity"/>
    <property type="evidence" value="ECO:0007669"/>
    <property type="project" value="TreeGrafter"/>
</dbReference>
<dbReference type="Gene3D" id="3.30.750.170">
    <property type="match status" value="1"/>
</dbReference>
<dbReference type="InterPro" id="IPR036034">
    <property type="entry name" value="PDZ_sf"/>
</dbReference>
<evidence type="ECO:0000313" key="3">
    <source>
        <dbReference type="Proteomes" id="UP000266118"/>
    </source>
</evidence>
<accession>A0A386HPM4</accession>
<dbReference type="KEGG" id="ark:D6B99_06120"/>
<dbReference type="PROSITE" id="PS51257">
    <property type="entry name" value="PROKAR_LIPOPROTEIN"/>
    <property type="match status" value="1"/>
</dbReference>
<proteinExistence type="predicted"/>
<dbReference type="GO" id="GO:0006508">
    <property type="term" value="P:proteolysis"/>
    <property type="evidence" value="ECO:0007669"/>
    <property type="project" value="InterPro"/>
</dbReference>
<dbReference type="InterPro" id="IPR029045">
    <property type="entry name" value="ClpP/crotonase-like_dom_sf"/>
</dbReference>
<dbReference type="InterPro" id="IPR001478">
    <property type="entry name" value="PDZ"/>
</dbReference>
<protein>
    <recommendedName>
        <fullName evidence="1">PDZ domain-containing protein</fullName>
    </recommendedName>
</protein>
<dbReference type="PANTHER" id="PTHR32060:SF30">
    <property type="entry name" value="CARBOXY-TERMINAL PROCESSING PROTEASE CTPA"/>
    <property type="match status" value="1"/>
</dbReference>
<dbReference type="InterPro" id="IPR005151">
    <property type="entry name" value="Tail-specific_protease"/>
</dbReference>
<dbReference type="SUPFAM" id="SSF52096">
    <property type="entry name" value="ClpP/crotonase"/>
    <property type="match status" value="1"/>
</dbReference>
<dbReference type="InterPro" id="IPR041489">
    <property type="entry name" value="PDZ_6"/>
</dbReference>
<dbReference type="Pfam" id="PF17820">
    <property type="entry name" value="PDZ_6"/>
    <property type="match status" value="1"/>
</dbReference>
<evidence type="ECO:0000259" key="1">
    <source>
        <dbReference type="SMART" id="SM00228"/>
    </source>
</evidence>
<dbReference type="SUPFAM" id="SSF50156">
    <property type="entry name" value="PDZ domain-like"/>
    <property type="match status" value="1"/>
</dbReference>
<dbReference type="GO" id="GO:0030288">
    <property type="term" value="C:outer membrane-bounded periplasmic space"/>
    <property type="evidence" value="ECO:0007669"/>
    <property type="project" value="TreeGrafter"/>
</dbReference>
<name>A0A386HPM4_9BACT</name>
<dbReference type="Pfam" id="PF03572">
    <property type="entry name" value="Peptidase_S41"/>
    <property type="match status" value="1"/>
</dbReference>
<dbReference type="GO" id="GO:0008236">
    <property type="term" value="F:serine-type peptidase activity"/>
    <property type="evidence" value="ECO:0007669"/>
    <property type="project" value="InterPro"/>
</dbReference>
<dbReference type="Proteomes" id="UP000266118">
    <property type="component" value="Chromosome"/>
</dbReference>
<reference evidence="2 3" key="1">
    <citation type="submission" date="2018-09" db="EMBL/GenBank/DDBJ databases">
        <title>Arachidicoccus sp. nov., a bacterium isolated from soil.</title>
        <authorList>
            <person name="Weon H.-Y."/>
            <person name="Kwon S.-W."/>
            <person name="Lee S.A."/>
        </authorList>
    </citation>
    <scope>NUCLEOTIDE SEQUENCE [LARGE SCALE GENOMIC DNA]</scope>
    <source>
        <strain evidence="2 3">KIS59-12</strain>
    </source>
</reference>
<dbReference type="RefSeq" id="WP_119986105.1">
    <property type="nucleotide sequence ID" value="NZ_CP032489.1"/>
</dbReference>
<dbReference type="PANTHER" id="PTHR32060">
    <property type="entry name" value="TAIL-SPECIFIC PROTEASE"/>
    <property type="match status" value="1"/>
</dbReference>
<gene>
    <name evidence="2" type="ORF">D6B99_06120</name>
</gene>
<dbReference type="SMART" id="SM00228">
    <property type="entry name" value="PDZ"/>
    <property type="match status" value="1"/>
</dbReference>
<evidence type="ECO:0000313" key="2">
    <source>
        <dbReference type="EMBL" id="AYD47224.1"/>
    </source>
</evidence>
<dbReference type="GO" id="GO:0007165">
    <property type="term" value="P:signal transduction"/>
    <property type="evidence" value="ECO:0007669"/>
    <property type="project" value="TreeGrafter"/>
</dbReference>
<feature type="domain" description="PDZ" evidence="1">
    <location>
        <begin position="162"/>
        <end position="256"/>
    </location>
</feature>
<organism evidence="2 3">
    <name type="scientific">Arachidicoccus soli</name>
    <dbReference type="NCBI Taxonomy" id="2341117"/>
    <lineage>
        <taxon>Bacteria</taxon>
        <taxon>Pseudomonadati</taxon>
        <taxon>Bacteroidota</taxon>
        <taxon>Chitinophagia</taxon>
        <taxon>Chitinophagales</taxon>
        <taxon>Chitinophagaceae</taxon>
        <taxon>Arachidicoccus</taxon>
    </lineage>
</organism>
<sequence>MYKTIKILSMAGVIAAIIFSISCKKAINNKGNSNMPDTANSTIKDRLYDTMYMYALQTYYWNSQLPTYASFLPRQYETSDTLAGLEAEQLAITRIPKDGSGNLYEQRIKYDQYGNSQPDNSAPKFSYILPTKETVNGGAAAFVNISNQFTKNLKMTLDGKDSSFGFVVGILPADYSEDSTQIVKSGVATRLKSYITVVRWVTKGSPADALGLKRGDIISRINGDSLNFDKDDAGSVAKINSSLSAQNSTFTVYYPKKDSSADLHLVQKLYTFNPILKSTVLSYGGKKIAYLAFQSFSIDSSAKKVIDSAFQSYANQGITDLVVDLRYNGGGYINTAEDLVNHIAPSTSSGQVMYTSYYNQTMINKQASLLKKVPLDYNNPSEGTWADLDLTPSPNNPNTTSKIVKAGSVSSLTKVYFIVSSGTASASELVINSLKPYVTETLIGAAFSDNGKKTYGKPVGFFEIRFGQYSMWMPNFETKNKDLNGGYYQGFTTDYQDFDDIAHDFGDPKEECLARAIYLISGVNTYTTSYARTFNSINVQRAIMQTRAIGNPTKISDMVIKPKRNFGN</sequence>
<dbReference type="Gene3D" id="3.90.226.10">
    <property type="entry name" value="2-enoyl-CoA Hydratase, Chain A, domain 1"/>
    <property type="match status" value="1"/>
</dbReference>